<dbReference type="SUPFAM" id="SSF161219">
    <property type="entry name" value="CHY zinc finger-like"/>
    <property type="match status" value="1"/>
</dbReference>
<dbReference type="RefSeq" id="WP_342747992.1">
    <property type="nucleotide sequence ID" value="NZ_PVTZ01000001.1"/>
</dbReference>
<accession>A0ABX5ESY7</accession>
<keyword evidence="6" id="KW-1185">Reference proteome</keyword>
<dbReference type="InterPro" id="IPR037274">
    <property type="entry name" value="Znf_CHY_sf"/>
</dbReference>
<proteinExistence type="predicted"/>
<dbReference type="InterPro" id="IPR052604">
    <property type="entry name" value="Mito_Tim_assembly_helper"/>
</dbReference>
<sequence length="115" mass="13128">MGGVFIHGAVVDEETRCVHYRSERDIIAIRFACCGRYYPCIKCHQEAESHLVRTWKPDEWDQKAVFCGSCKQELSIRDYLSAAGACPSCGRPFNPGCQKHWHLYFEIGQQSGCPR</sequence>
<feature type="domain" description="CHY-type" evidence="4">
    <location>
        <begin position="10"/>
        <end position="91"/>
    </location>
</feature>
<gene>
    <name evidence="5" type="ORF">CLV36_101174</name>
</gene>
<dbReference type="InterPro" id="IPR016694">
    <property type="entry name" value="UCP017292"/>
</dbReference>
<dbReference type="PROSITE" id="PS51266">
    <property type="entry name" value="ZF_CHY"/>
    <property type="match status" value="1"/>
</dbReference>
<dbReference type="PANTHER" id="PTHR28082">
    <property type="entry name" value="ZINC FINGER PROTEIN"/>
    <property type="match status" value="1"/>
</dbReference>
<keyword evidence="3" id="KW-0862">Zinc</keyword>
<reference evidence="5 6" key="1">
    <citation type="submission" date="2018-03" db="EMBL/GenBank/DDBJ databases">
        <title>Genomic Encyclopedia of Archaeal and Bacterial Type Strains, Phase II (KMG-II): from individual species to whole genera.</title>
        <authorList>
            <person name="Goeker M."/>
        </authorList>
    </citation>
    <scope>NUCLEOTIDE SEQUENCE [LARGE SCALE GENOMIC DNA]</scope>
    <source>
        <strain evidence="5 6">RHA1</strain>
    </source>
</reference>
<evidence type="ECO:0000313" key="6">
    <source>
        <dbReference type="Proteomes" id="UP000238836"/>
    </source>
</evidence>
<protein>
    <submittedName>
        <fullName evidence="5">CHY-type Zn-finger protein</fullName>
    </submittedName>
</protein>
<dbReference type="PIRSF" id="PIRSF017292">
    <property type="entry name" value="UCP017292_Znf_CHY"/>
    <property type="match status" value="1"/>
</dbReference>
<name>A0ABX5ESY7_9BACL</name>
<dbReference type="EMBL" id="PVTZ01000001">
    <property type="protein sequence ID" value="PRZ17082.1"/>
    <property type="molecule type" value="Genomic_DNA"/>
</dbReference>
<evidence type="ECO:0000259" key="4">
    <source>
        <dbReference type="PROSITE" id="PS51266"/>
    </source>
</evidence>
<evidence type="ECO:0000256" key="2">
    <source>
        <dbReference type="ARBA" id="ARBA00022771"/>
    </source>
</evidence>
<evidence type="ECO:0000256" key="3">
    <source>
        <dbReference type="ARBA" id="ARBA00022833"/>
    </source>
</evidence>
<evidence type="ECO:0000313" key="5">
    <source>
        <dbReference type="EMBL" id="PRZ17082.1"/>
    </source>
</evidence>
<dbReference type="InterPro" id="IPR008913">
    <property type="entry name" value="Znf_CHY"/>
</dbReference>
<dbReference type="Pfam" id="PF05495">
    <property type="entry name" value="zf-CHY"/>
    <property type="match status" value="1"/>
</dbReference>
<keyword evidence="2" id="KW-0863">Zinc-finger</keyword>
<organism evidence="5 6">
    <name type="scientific">Laceyella sediminis</name>
    <dbReference type="NCBI Taxonomy" id="573074"/>
    <lineage>
        <taxon>Bacteria</taxon>
        <taxon>Bacillati</taxon>
        <taxon>Bacillota</taxon>
        <taxon>Bacilli</taxon>
        <taxon>Bacillales</taxon>
        <taxon>Thermoactinomycetaceae</taxon>
        <taxon>Laceyella</taxon>
    </lineage>
</organism>
<dbReference type="Proteomes" id="UP000238836">
    <property type="component" value="Unassembled WGS sequence"/>
</dbReference>
<keyword evidence="1" id="KW-0479">Metal-binding</keyword>
<comment type="caution">
    <text evidence="5">The sequence shown here is derived from an EMBL/GenBank/DDBJ whole genome shotgun (WGS) entry which is preliminary data.</text>
</comment>
<evidence type="ECO:0000256" key="1">
    <source>
        <dbReference type="ARBA" id="ARBA00022723"/>
    </source>
</evidence>
<dbReference type="PANTHER" id="PTHR28082:SF1">
    <property type="entry name" value="HELPER OF TIM PROTEIN 13"/>
    <property type="match status" value="1"/>
</dbReference>